<organism evidence="3 4">
    <name type="scientific">Escallonia rubra</name>
    <dbReference type="NCBI Taxonomy" id="112253"/>
    <lineage>
        <taxon>Eukaryota</taxon>
        <taxon>Viridiplantae</taxon>
        <taxon>Streptophyta</taxon>
        <taxon>Embryophyta</taxon>
        <taxon>Tracheophyta</taxon>
        <taxon>Spermatophyta</taxon>
        <taxon>Magnoliopsida</taxon>
        <taxon>eudicotyledons</taxon>
        <taxon>Gunneridae</taxon>
        <taxon>Pentapetalae</taxon>
        <taxon>asterids</taxon>
        <taxon>campanulids</taxon>
        <taxon>Escalloniales</taxon>
        <taxon>Escalloniaceae</taxon>
        <taxon>Escallonia</taxon>
    </lineage>
</organism>
<dbReference type="EMBL" id="JAVXUO010001214">
    <property type="protein sequence ID" value="KAK2984838.1"/>
    <property type="molecule type" value="Genomic_DNA"/>
</dbReference>
<name>A0AA88UKF8_9ASTE</name>
<dbReference type="PANTHER" id="PTHR46033:SF67">
    <property type="entry name" value="AMINOTRANSFERASE-LIKE, PLANT MOBILE DOMAIN FAMILY PROTEIN"/>
    <property type="match status" value="1"/>
</dbReference>
<protein>
    <recommendedName>
        <fullName evidence="2">Aminotransferase-like plant mobile domain-containing protein</fullName>
    </recommendedName>
</protein>
<proteinExistence type="predicted"/>
<keyword evidence="4" id="KW-1185">Reference proteome</keyword>
<sequence length="653" mass="73609">MVDSLEDTIEEERLELMVSPTGGDPTLRIAHFLKPSVTSIDGPISNLPLDAHSFEDTIAKPNIWASKVAFNGWRNPQKQWKHWVHHMHSLHQSTWKEAGIHEAVMNSTFEIPRNDNLIFAFAEKWCCETRTFVFPWGEATITLEDMMVLGGYSVLGDSVSSSLKNGELEQIHEKLIQAHLQVTRSRARKADQSTWIAKFVDSGSEIEHEAFLALWLSRFVVPASSAKIVAKVVFPIAVRLSRGIKVALAPAVLARIYRDLSLLKDITVKMKTLNGNEDDDNDVRVTSLAPLQLVQTWIWERFPTLRPNPHLIENDAPRMARWDKRKKVNSENVRQAINSASEHFLWRPYAMAANGYLPCKLYKEEAEWMPVGSGLDEEVSSLARCVRVSELVGLDCTEQYLPHRVAMQFGFDQDLPGHVPRGEQTRKIAWENYTRPIGDTVLYIPSRLFEADVTKRYLDWWKRSIFGGHNVTKTAREQRSSSESLKKTVLHISNEKKADNDLLVPPGFRPKCNMVEVSFDDDDEDKQTLAKLVRKIPTESEKSLSRENGKPSLDPQVQSPSSSSTADNGTVGKDKCHVKPVDNSIRRKLAMEDSEKEAESGTFVHDSVSISNKAESSSLDACETPGLDLEARIGKLEYAVAFLKAAKFGHRSD</sequence>
<evidence type="ECO:0000313" key="3">
    <source>
        <dbReference type="EMBL" id="KAK2984838.1"/>
    </source>
</evidence>
<accession>A0AA88UKF8</accession>
<feature type="compositionally biased region" description="Polar residues" evidence="1">
    <location>
        <begin position="555"/>
        <end position="568"/>
    </location>
</feature>
<dbReference type="Proteomes" id="UP001187471">
    <property type="component" value="Unassembled WGS sequence"/>
</dbReference>
<dbReference type="PANTHER" id="PTHR46033">
    <property type="entry name" value="PROTEIN MAIN-LIKE 2"/>
    <property type="match status" value="1"/>
</dbReference>
<evidence type="ECO:0000256" key="1">
    <source>
        <dbReference type="SAM" id="MobiDB-lite"/>
    </source>
</evidence>
<dbReference type="InterPro" id="IPR044824">
    <property type="entry name" value="MAIN-like"/>
</dbReference>
<evidence type="ECO:0000259" key="2">
    <source>
        <dbReference type="Pfam" id="PF10536"/>
    </source>
</evidence>
<dbReference type="Pfam" id="PF10536">
    <property type="entry name" value="PMD"/>
    <property type="match status" value="1"/>
</dbReference>
<dbReference type="InterPro" id="IPR019557">
    <property type="entry name" value="AminoTfrase-like_pln_mobile"/>
</dbReference>
<gene>
    <name evidence="3" type="ORF">RJ640_004663</name>
</gene>
<feature type="domain" description="Aminotransferase-like plant mobile" evidence="2">
    <location>
        <begin position="99"/>
        <end position="462"/>
    </location>
</feature>
<reference evidence="3" key="1">
    <citation type="submission" date="2022-12" db="EMBL/GenBank/DDBJ databases">
        <title>Draft genome assemblies for two species of Escallonia (Escalloniales).</title>
        <authorList>
            <person name="Chanderbali A."/>
            <person name="Dervinis C."/>
            <person name="Anghel I."/>
            <person name="Soltis D."/>
            <person name="Soltis P."/>
            <person name="Zapata F."/>
        </authorList>
    </citation>
    <scope>NUCLEOTIDE SEQUENCE</scope>
    <source>
        <strain evidence="3">UCBG92.1500</strain>
        <tissue evidence="3">Leaf</tissue>
    </source>
</reference>
<evidence type="ECO:0000313" key="4">
    <source>
        <dbReference type="Proteomes" id="UP001187471"/>
    </source>
</evidence>
<dbReference type="AlphaFoldDB" id="A0AA88UKF8"/>
<feature type="region of interest" description="Disordered" evidence="1">
    <location>
        <begin position="533"/>
        <end position="586"/>
    </location>
</feature>
<feature type="compositionally biased region" description="Basic and acidic residues" evidence="1">
    <location>
        <begin position="536"/>
        <end position="549"/>
    </location>
</feature>
<comment type="caution">
    <text evidence="3">The sequence shown here is derived from an EMBL/GenBank/DDBJ whole genome shotgun (WGS) entry which is preliminary data.</text>
</comment>
<dbReference type="GO" id="GO:0010073">
    <property type="term" value="P:meristem maintenance"/>
    <property type="evidence" value="ECO:0007669"/>
    <property type="project" value="InterPro"/>
</dbReference>